<reference evidence="4 5" key="1">
    <citation type="submission" date="2018-07" db="EMBL/GenBank/DDBJ databases">
        <title>Pseudomonas laoshanensis sp. nov., isolated from soil.</title>
        <authorList>
            <person name="Sun J."/>
            <person name="Yu L."/>
            <person name="Wang M."/>
            <person name="Zhang C."/>
        </authorList>
    </citation>
    <scope>NUCLEOTIDE SEQUENCE [LARGE SCALE GENOMIC DNA]</scope>
    <source>
        <strain evidence="4 5">Y22</strain>
    </source>
</reference>
<dbReference type="Gene3D" id="3.50.50.60">
    <property type="entry name" value="FAD/NAD(P)-binding domain"/>
    <property type="match status" value="1"/>
</dbReference>
<keyword evidence="1" id="KW-0560">Oxidoreductase</keyword>
<dbReference type="GO" id="GO:0005737">
    <property type="term" value="C:cytoplasm"/>
    <property type="evidence" value="ECO:0007669"/>
    <property type="project" value="TreeGrafter"/>
</dbReference>
<dbReference type="InterPro" id="IPR006076">
    <property type="entry name" value="FAD-dep_OxRdtase"/>
</dbReference>
<dbReference type="PANTHER" id="PTHR13847:SF281">
    <property type="entry name" value="FAD DEPENDENT OXIDOREDUCTASE DOMAIN-CONTAINING PROTEIN"/>
    <property type="match status" value="1"/>
</dbReference>
<evidence type="ECO:0000313" key="4">
    <source>
        <dbReference type="EMBL" id="KAA0691908.1"/>
    </source>
</evidence>
<feature type="compositionally biased region" description="Low complexity" evidence="2">
    <location>
        <begin position="13"/>
        <end position="22"/>
    </location>
</feature>
<dbReference type="Proteomes" id="UP000463138">
    <property type="component" value="Unassembled WGS sequence"/>
</dbReference>
<gene>
    <name evidence="4" type="ORF">DT594_16915</name>
</gene>
<comment type="caution">
    <text evidence="4">The sequence shown here is derived from an EMBL/GenBank/DDBJ whole genome shotgun (WGS) entry which is preliminary data.</text>
</comment>
<sequence length="455" mass="49316">MPSAQGGRRACPGRANGSGASARRSRIKKARYRYMTENQSWYQASIPPQISRSTLQGEHRVDVCVVGGGFTGVSAALELAQAGKTVALLEAEHVGWGCSGRNGGQINPGLAADQAALEKQLGAEQARKLWQLSLAGVELLRKRVTDHAIECELKQGILLVANKPRHVPELKAWQASLEKLGYDQLAFHDRGSLQGLLKADYQAGVMDMGGGDLHPLKYVLGLARASEQHGATLFEHSPVLSYQQDSTGVTVNTAQGHVRADHLLLAGNAYIGQLLPWHQRRFMPIGSYVGATAPLGELADQLIPSRTAVCDMNTLIDYYRLSADGRLLFGGRASARDARPEALRQTMRQRMTQVFPALAHTDFEYLWGGQVAMTASKAPHFGRLGDRVFFTQGYSGQGVALAGLAGKLMADAVMGQQQGFDLFARLKHMPVPQGTALQTAIRALALLWYGIRDAR</sequence>
<dbReference type="InterPro" id="IPR036188">
    <property type="entry name" value="FAD/NAD-bd_sf"/>
</dbReference>
<evidence type="ECO:0000313" key="5">
    <source>
        <dbReference type="Proteomes" id="UP000463138"/>
    </source>
</evidence>
<accession>A0A7V7GPT4</accession>
<evidence type="ECO:0000256" key="2">
    <source>
        <dbReference type="SAM" id="MobiDB-lite"/>
    </source>
</evidence>
<dbReference type="Gene3D" id="3.30.9.10">
    <property type="entry name" value="D-Amino Acid Oxidase, subunit A, domain 2"/>
    <property type="match status" value="1"/>
</dbReference>
<dbReference type="EMBL" id="QOVF01000007">
    <property type="protein sequence ID" value="KAA0691908.1"/>
    <property type="molecule type" value="Genomic_DNA"/>
</dbReference>
<proteinExistence type="predicted"/>
<dbReference type="SUPFAM" id="SSF51905">
    <property type="entry name" value="FAD/NAD(P)-binding domain"/>
    <property type="match status" value="1"/>
</dbReference>
<protein>
    <submittedName>
        <fullName evidence="4">FAD-binding oxidoreductase</fullName>
    </submittedName>
</protein>
<keyword evidence="5" id="KW-1185">Reference proteome</keyword>
<dbReference type="GO" id="GO:0016491">
    <property type="term" value="F:oxidoreductase activity"/>
    <property type="evidence" value="ECO:0007669"/>
    <property type="project" value="UniProtKB-KW"/>
</dbReference>
<feature type="region of interest" description="Disordered" evidence="2">
    <location>
        <begin position="1"/>
        <end position="25"/>
    </location>
</feature>
<evidence type="ECO:0000256" key="1">
    <source>
        <dbReference type="ARBA" id="ARBA00023002"/>
    </source>
</evidence>
<feature type="domain" description="FAD dependent oxidoreductase" evidence="3">
    <location>
        <begin position="62"/>
        <end position="411"/>
    </location>
</feature>
<dbReference type="PANTHER" id="PTHR13847">
    <property type="entry name" value="SARCOSINE DEHYDROGENASE-RELATED"/>
    <property type="match status" value="1"/>
</dbReference>
<name>A0A7V7GPT4_9GAMM</name>
<dbReference type="OrthoDB" id="6925984at2"/>
<dbReference type="AlphaFoldDB" id="A0A7V7GPT4"/>
<organism evidence="4 5">
    <name type="scientific">Halopseudomonas laoshanensis</name>
    <dbReference type="NCBI Taxonomy" id="2268758"/>
    <lineage>
        <taxon>Bacteria</taxon>
        <taxon>Pseudomonadati</taxon>
        <taxon>Pseudomonadota</taxon>
        <taxon>Gammaproteobacteria</taxon>
        <taxon>Pseudomonadales</taxon>
        <taxon>Pseudomonadaceae</taxon>
        <taxon>Halopseudomonas</taxon>
    </lineage>
</organism>
<evidence type="ECO:0000259" key="3">
    <source>
        <dbReference type="Pfam" id="PF01266"/>
    </source>
</evidence>
<dbReference type="Pfam" id="PF01266">
    <property type="entry name" value="DAO"/>
    <property type="match status" value="1"/>
</dbReference>